<evidence type="ECO:0000313" key="1">
    <source>
        <dbReference type="EMBL" id="GAF91259.1"/>
    </source>
</evidence>
<comment type="caution">
    <text evidence="1">The sequence shown here is derived from an EMBL/GenBank/DDBJ whole genome shotgun (WGS) entry which is preliminary data.</text>
</comment>
<reference evidence="1" key="1">
    <citation type="journal article" date="2014" name="Front. Microbiol.">
        <title>High frequency of phylogenetically diverse reductive dehalogenase-homologous genes in deep subseafloor sedimentary metagenomes.</title>
        <authorList>
            <person name="Kawai M."/>
            <person name="Futagami T."/>
            <person name="Toyoda A."/>
            <person name="Takaki Y."/>
            <person name="Nishi S."/>
            <person name="Hori S."/>
            <person name="Arai W."/>
            <person name="Tsubouchi T."/>
            <person name="Morono Y."/>
            <person name="Uchiyama I."/>
            <person name="Ito T."/>
            <person name="Fujiyama A."/>
            <person name="Inagaki F."/>
            <person name="Takami H."/>
        </authorList>
    </citation>
    <scope>NUCLEOTIDE SEQUENCE</scope>
    <source>
        <strain evidence="1">Expedition CK06-06</strain>
    </source>
</reference>
<dbReference type="AlphaFoldDB" id="X0TDG2"/>
<feature type="non-terminal residue" evidence="1">
    <location>
        <position position="86"/>
    </location>
</feature>
<organism evidence="1">
    <name type="scientific">marine sediment metagenome</name>
    <dbReference type="NCBI Taxonomy" id="412755"/>
    <lineage>
        <taxon>unclassified sequences</taxon>
        <taxon>metagenomes</taxon>
        <taxon>ecological metagenomes</taxon>
    </lineage>
</organism>
<proteinExistence type="predicted"/>
<protein>
    <submittedName>
        <fullName evidence="1">Uncharacterized protein</fullName>
    </submittedName>
</protein>
<gene>
    <name evidence="1" type="ORF">S01H1_24142</name>
</gene>
<accession>X0TDG2</accession>
<feature type="non-terminal residue" evidence="1">
    <location>
        <position position="1"/>
    </location>
</feature>
<sequence length="86" mass="10087">THPFFAIVMVERSRSIRDIILSKQSILNISPKVMVYRDSLNTPRKGCEGSTSGKSEAYYYVRHRWWSQIDVDRLVDGFRDYGQVMK</sequence>
<name>X0TDG2_9ZZZZ</name>
<dbReference type="EMBL" id="BARS01014221">
    <property type="protein sequence ID" value="GAF91259.1"/>
    <property type="molecule type" value="Genomic_DNA"/>
</dbReference>